<dbReference type="Proteomes" id="UP001341281">
    <property type="component" value="Chromosome 06"/>
</dbReference>
<evidence type="ECO:0000313" key="2">
    <source>
        <dbReference type="EMBL" id="WVZ82295.1"/>
    </source>
</evidence>
<accession>A0AAQ3U3A0</accession>
<dbReference type="AlphaFoldDB" id="A0AAQ3U3A0"/>
<dbReference type="Pfam" id="PF20241">
    <property type="entry name" value="DUF6598"/>
    <property type="match status" value="1"/>
</dbReference>
<feature type="domain" description="DUF6598" evidence="1">
    <location>
        <begin position="151"/>
        <end position="328"/>
    </location>
</feature>
<evidence type="ECO:0000259" key="1">
    <source>
        <dbReference type="Pfam" id="PF20241"/>
    </source>
</evidence>
<name>A0AAQ3U3A0_PASNO</name>
<reference evidence="2 3" key="1">
    <citation type="submission" date="2024-02" db="EMBL/GenBank/DDBJ databases">
        <title>High-quality chromosome-scale genome assembly of Pensacola bahiagrass (Paspalum notatum Flugge var. saurae).</title>
        <authorList>
            <person name="Vega J.M."/>
            <person name="Podio M."/>
            <person name="Orjuela J."/>
            <person name="Siena L.A."/>
            <person name="Pessino S.C."/>
            <person name="Combes M.C."/>
            <person name="Mariac C."/>
            <person name="Albertini E."/>
            <person name="Pupilli F."/>
            <person name="Ortiz J.P.A."/>
            <person name="Leblanc O."/>
        </authorList>
    </citation>
    <scope>NUCLEOTIDE SEQUENCE [LARGE SCALE GENOMIC DNA]</scope>
    <source>
        <strain evidence="2">R1</strain>
        <tissue evidence="2">Leaf</tissue>
    </source>
</reference>
<sequence>MDSDDIMVGHLHSPLSPIEQILGEGIDLLPQKQAGDAAHNMFGEMSVGEVVWMKKNKTYSTSVASMAKKDDTRELFDEMRCTDIVWDEEMQQSPNLHYGLLQQLALGHEYKDEKIYQMVELSISDVVPNVGGSPLFSVLSVRNVSRDMEEECSLINMVGPKRGIDIMDQALIEYDMRIKAGEHEKDDLQLIDGASIIGPAVIWNCPLTFQIASDSGAVGLTLSYLQAAVEATVEVFILEARSSFNLSLGCLTSGLNKEIRLFDGVIAESCFLKRSVVAVLKDSLIVLKFKLGSLLSGSDQHCCSFKSKTHGHDTQEIKTDFALFSMKVTWSTLPNAI</sequence>
<gene>
    <name evidence="2" type="ORF">U9M48_029573</name>
</gene>
<dbReference type="EMBL" id="CP144750">
    <property type="protein sequence ID" value="WVZ82295.1"/>
    <property type="molecule type" value="Genomic_DNA"/>
</dbReference>
<proteinExistence type="predicted"/>
<dbReference type="InterPro" id="IPR046533">
    <property type="entry name" value="DUF6598"/>
</dbReference>
<dbReference type="PANTHER" id="PTHR33065">
    <property type="entry name" value="OS07G0486400 PROTEIN"/>
    <property type="match status" value="1"/>
</dbReference>
<keyword evidence="3" id="KW-1185">Reference proteome</keyword>
<organism evidence="2 3">
    <name type="scientific">Paspalum notatum var. saurae</name>
    <dbReference type="NCBI Taxonomy" id="547442"/>
    <lineage>
        <taxon>Eukaryota</taxon>
        <taxon>Viridiplantae</taxon>
        <taxon>Streptophyta</taxon>
        <taxon>Embryophyta</taxon>
        <taxon>Tracheophyta</taxon>
        <taxon>Spermatophyta</taxon>
        <taxon>Magnoliopsida</taxon>
        <taxon>Liliopsida</taxon>
        <taxon>Poales</taxon>
        <taxon>Poaceae</taxon>
        <taxon>PACMAD clade</taxon>
        <taxon>Panicoideae</taxon>
        <taxon>Andropogonodae</taxon>
        <taxon>Paspaleae</taxon>
        <taxon>Paspalinae</taxon>
        <taxon>Paspalum</taxon>
    </lineage>
</organism>
<protein>
    <recommendedName>
        <fullName evidence="1">DUF6598 domain-containing protein</fullName>
    </recommendedName>
</protein>
<evidence type="ECO:0000313" key="3">
    <source>
        <dbReference type="Proteomes" id="UP001341281"/>
    </source>
</evidence>
<dbReference type="PANTHER" id="PTHR33065:SF95">
    <property type="entry name" value="OS07G0646300 PROTEIN"/>
    <property type="match status" value="1"/>
</dbReference>